<dbReference type="Pfam" id="PF04434">
    <property type="entry name" value="SWIM"/>
    <property type="match status" value="1"/>
</dbReference>
<proteinExistence type="predicted"/>
<protein>
    <submittedName>
        <fullName evidence="7">Unannotated protein</fullName>
    </submittedName>
</protein>
<dbReference type="PANTHER" id="PTHR38133:SF1">
    <property type="entry name" value="SLR1429 PROTEIN"/>
    <property type="match status" value="1"/>
</dbReference>
<dbReference type="EMBL" id="CAEZYF010000012">
    <property type="protein sequence ID" value="CAB4729060.1"/>
    <property type="molecule type" value="Genomic_DNA"/>
</dbReference>
<organism evidence="7">
    <name type="scientific">freshwater metagenome</name>
    <dbReference type="NCBI Taxonomy" id="449393"/>
    <lineage>
        <taxon>unclassified sequences</taxon>
        <taxon>metagenomes</taxon>
        <taxon>ecological metagenomes</taxon>
    </lineage>
</organism>
<dbReference type="EMBL" id="CAESGF010000004">
    <property type="protein sequence ID" value="CAB4363202.1"/>
    <property type="molecule type" value="Genomic_DNA"/>
</dbReference>
<dbReference type="PROSITE" id="PS50966">
    <property type="entry name" value="ZF_SWIM"/>
    <property type="match status" value="1"/>
</dbReference>
<evidence type="ECO:0000313" key="4">
    <source>
        <dbReference type="EMBL" id="CAB4729060.1"/>
    </source>
</evidence>
<dbReference type="AlphaFoldDB" id="A0A6J7HIP5"/>
<evidence type="ECO:0000313" key="6">
    <source>
        <dbReference type="EMBL" id="CAB4845867.1"/>
    </source>
</evidence>
<dbReference type="EMBL" id="CAFBMT010000004">
    <property type="protein sequence ID" value="CAB4920841.1"/>
    <property type="molecule type" value="Genomic_DNA"/>
</dbReference>
<gene>
    <name evidence="4" type="ORF">UFOPK2656_01974</name>
    <name evidence="5" type="ORF">UFOPK3099_00506</name>
    <name evidence="6" type="ORF">UFOPK3267_00019</name>
    <name evidence="7" type="ORF">UFOPK3651_00842</name>
    <name evidence="8" type="ORF">UFOPK3931_01759</name>
    <name evidence="3" type="ORF">UFOPK4189_00983</name>
</gene>
<feature type="compositionally biased region" description="Low complexity" evidence="1">
    <location>
        <begin position="173"/>
        <end position="189"/>
    </location>
</feature>
<dbReference type="InterPro" id="IPR007527">
    <property type="entry name" value="Znf_SWIM"/>
</dbReference>
<feature type="region of interest" description="Disordered" evidence="1">
    <location>
        <begin position="173"/>
        <end position="206"/>
    </location>
</feature>
<evidence type="ECO:0000256" key="1">
    <source>
        <dbReference type="SAM" id="MobiDB-lite"/>
    </source>
</evidence>
<reference evidence="7" key="1">
    <citation type="submission" date="2020-05" db="EMBL/GenBank/DDBJ databases">
        <authorList>
            <person name="Chiriac C."/>
            <person name="Salcher M."/>
            <person name="Ghai R."/>
            <person name="Kavagutti S V."/>
        </authorList>
    </citation>
    <scope>NUCLEOTIDE SEQUENCE</scope>
</reference>
<accession>A0A6J7HIP5</accession>
<dbReference type="EMBL" id="CAFBIY010000001">
    <property type="protein sequence ID" value="CAB4845867.1"/>
    <property type="molecule type" value="Genomic_DNA"/>
</dbReference>
<dbReference type="PANTHER" id="PTHR38133">
    <property type="entry name" value="SLR1429 PROTEIN"/>
    <property type="match status" value="1"/>
</dbReference>
<name>A0A6J7HIP5_9ZZZZ</name>
<sequence>MSIVVVPGTFRDQPHPVGKLASTLLSVCVAGMSDPTRFRKGKTYVTERAVAKLDISSGRLVANVSGSRRAPYQVIIAVETIERPVLGSPEAFRQHINELTPDAADLAVSCSCPDWDDPCKHSIAALLAFANELVARPELLVEWRCKTGAEVEGGRARVGSRAKPGERHLRLATAPGSAPAPGGVAIPSATSRSAPRVLAPEPTPPWEGAEWKRFLGDLPPEPPEVPNEPAATGRAMLGTIDLGAWVRSAIVELTTTD</sequence>
<evidence type="ECO:0000313" key="5">
    <source>
        <dbReference type="EMBL" id="CAB4807429.1"/>
    </source>
</evidence>
<evidence type="ECO:0000313" key="8">
    <source>
        <dbReference type="EMBL" id="CAB4995382.1"/>
    </source>
</evidence>
<dbReference type="EMBL" id="CAFBOL010000046">
    <property type="protein sequence ID" value="CAB4995382.1"/>
    <property type="molecule type" value="Genomic_DNA"/>
</dbReference>
<evidence type="ECO:0000259" key="2">
    <source>
        <dbReference type="PROSITE" id="PS50966"/>
    </source>
</evidence>
<evidence type="ECO:0000313" key="7">
    <source>
        <dbReference type="EMBL" id="CAB4920841.1"/>
    </source>
</evidence>
<dbReference type="GO" id="GO:0008270">
    <property type="term" value="F:zinc ion binding"/>
    <property type="evidence" value="ECO:0007669"/>
    <property type="project" value="InterPro"/>
</dbReference>
<dbReference type="EMBL" id="CAFAAV010000025">
    <property type="protein sequence ID" value="CAB4807429.1"/>
    <property type="molecule type" value="Genomic_DNA"/>
</dbReference>
<evidence type="ECO:0000313" key="3">
    <source>
        <dbReference type="EMBL" id="CAB4363202.1"/>
    </source>
</evidence>
<feature type="domain" description="SWIM-type" evidence="2">
    <location>
        <begin position="95"/>
        <end position="130"/>
    </location>
</feature>